<proteinExistence type="predicted"/>
<keyword evidence="2" id="KW-0812">Transmembrane</keyword>
<feature type="region of interest" description="Disordered" evidence="1">
    <location>
        <begin position="197"/>
        <end position="232"/>
    </location>
</feature>
<keyword evidence="2" id="KW-0472">Membrane</keyword>
<evidence type="ECO:0000256" key="1">
    <source>
        <dbReference type="SAM" id="MobiDB-lite"/>
    </source>
</evidence>
<evidence type="ECO:0000313" key="3">
    <source>
        <dbReference type="EMBL" id="AIE92936.1"/>
    </source>
</evidence>
<feature type="compositionally biased region" description="Acidic residues" evidence="1">
    <location>
        <begin position="199"/>
        <end position="216"/>
    </location>
</feature>
<keyword evidence="2" id="KW-1133">Transmembrane helix</keyword>
<dbReference type="AlphaFoldDB" id="A0A075FU31"/>
<dbReference type="EMBL" id="KF900380">
    <property type="protein sequence ID" value="AIE92936.1"/>
    <property type="molecule type" value="Genomic_DNA"/>
</dbReference>
<name>A0A075FU31_9EURY</name>
<accession>A0A075FU31</accession>
<evidence type="ECO:0000256" key="2">
    <source>
        <dbReference type="SAM" id="Phobius"/>
    </source>
</evidence>
<organism evidence="3">
    <name type="scientific">uncultured marine group II/III euryarchaeote AD1000_30_B09</name>
    <dbReference type="NCBI Taxonomy" id="1457750"/>
    <lineage>
        <taxon>Archaea</taxon>
        <taxon>Methanobacteriati</taxon>
        <taxon>Methanobacteriota</taxon>
        <taxon>environmental samples</taxon>
    </lineage>
</organism>
<reference evidence="3" key="1">
    <citation type="journal article" date="2014" name="Genome Biol. Evol.">
        <title>Pangenome evidence for extensive interdomain horizontal transfer affecting lineage core and shell genes in uncultured planktonic thaumarchaeota and euryarchaeota.</title>
        <authorList>
            <person name="Deschamps P."/>
            <person name="Zivanovic Y."/>
            <person name="Moreira D."/>
            <person name="Rodriguez-Valera F."/>
            <person name="Lopez-Garcia P."/>
        </authorList>
    </citation>
    <scope>NUCLEOTIDE SEQUENCE</scope>
</reference>
<protein>
    <submittedName>
        <fullName evidence="3">Uncharacterized protein</fullName>
    </submittedName>
</protein>
<feature type="transmembrane region" description="Helical" evidence="2">
    <location>
        <begin position="113"/>
        <end position="132"/>
    </location>
</feature>
<sequence>MAIGAHEPETPESGDFVSLLYWLNNSGASATLQGTLRVVSTSDGMVLAQISTPAVPAEGSSSGVLSLGPWPESPMVQAEVVWSMDSSETSVPLTVLSQSEGGGGWELPFDAMAAVYGAVMGFAVVLVGLVVMRTVSERTPSTEGGSKVLRDSRITRRIEQAPSKREVRCQSCEQRLSIPSAHTGSVRCPACTTQFSVSEAEEEGEPVSEQEDEEANTPETTSADGPVARSNEEILSCPQCEQRLKIPLERRPVRSRCPACRTEFMAEVGESDE</sequence>